<evidence type="ECO:0000313" key="3">
    <source>
        <dbReference type="Proteomes" id="UP000037904"/>
    </source>
</evidence>
<name>A0A0M9F486_FUSLA</name>
<evidence type="ECO:0000256" key="1">
    <source>
        <dbReference type="SAM" id="MobiDB-lite"/>
    </source>
</evidence>
<feature type="region of interest" description="Disordered" evidence="1">
    <location>
        <begin position="185"/>
        <end position="264"/>
    </location>
</feature>
<sequence>MALTPPSLGYLPVRAVQESQPRPTMTKTKIKTNNAYSKEKLPSMEEILTKLGLGKDGNKAVRRSFMVLRSEAFKEYLNAHEIAEETPTDWSKEECRSILRQIAYYFLHDKGGSTFWSEPPRKNSRYIFSKDGDRKIILGLITKHFYLYANDSTRRKAQKPLMRRKFLQGNGDSFECAIDIDNLSDDGVPPVQESSIDHVPKGETLPDNSEIDQDMMPQHQTYVPKQSAKRPAEAELPQTQSRAKSLRLDARGSSVGLPSNGTEEEESLFLEDDEPIYDPLVDCKSSATKQENSIHECAGIQADPPAAENAEPSILRLLEEINARDAGQNIQNNLPKDSAPDARSSIHDAIVCVPLRQKVVTHSPYNRSRSVLEKETDKTPKAGTNVVRKKTKTAAVLRFESRLDSPKYVPEQTYLPPLIRDISVPSETMAIDLTLDGIPGDSFPDISSTTIPPAIKDTDLLISDDIDIKDTIARSTPDKTTELPCNKALKDPWKNENPYQSIFKMALSPPEKELHFDSEHAEKLLNDHLRNHAKATSTPIRFSFSLRHSSSHANRFKFSPFTFFTMSLREFVTALPIENKDQISGLCIRQYGSTICLRQVYLYNKEVFGNIRDEFIGHVEGDIRDAKCTGKTLDYEISIEPIMDDY</sequence>
<dbReference type="AlphaFoldDB" id="A0A0M9F486"/>
<gene>
    <name evidence="2" type="ORF">FLAG1_01302</name>
</gene>
<proteinExistence type="predicted"/>
<protein>
    <submittedName>
        <fullName evidence="2">Uncharacterized protein</fullName>
    </submittedName>
</protein>
<dbReference type="OrthoDB" id="5065495at2759"/>
<dbReference type="EMBL" id="JXCE01000010">
    <property type="protein sequence ID" value="KPA45779.1"/>
    <property type="molecule type" value="Genomic_DNA"/>
</dbReference>
<comment type="caution">
    <text evidence="2">The sequence shown here is derived from an EMBL/GenBank/DDBJ whole genome shotgun (WGS) entry which is preliminary data.</text>
</comment>
<accession>A0A0M9F486</accession>
<dbReference type="Proteomes" id="UP000037904">
    <property type="component" value="Unassembled WGS sequence"/>
</dbReference>
<organism evidence="2 3">
    <name type="scientific">Fusarium langsethiae</name>
    <dbReference type="NCBI Taxonomy" id="179993"/>
    <lineage>
        <taxon>Eukaryota</taxon>
        <taxon>Fungi</taxon>
        <taxon>Dikarya</taxon>
        <taxon>Ascomycota</taxon>
        <taxon>Pezizomycotina</taxon>
        <taxon>Sordariomycetes</taxon>
        <taxon>Hypocreomycetidae</taxon>
        <taxon>Hypocreales</taxon>
        <taxon>Nectriaceae</taxon>
        <taxon>Fusarium</taxon>
    </lineage>
</organism>
<keyword evidence="3" id="KW-1185">Reference proteome</keyword>
<reference evidence="2 3" key="1">
    <citation type="submission" date="2015-04" db="EMBL/GenBank/DDBJ databases">
        <title>The draft genome sequence of Fusarium langsethiae, a T-2/HT-2 mycotoxin producer.</title>
        <authorList>
            <person name="Lysoe E."/>
            <person name="Divon H.H."/>
            <person name="Terzi V."/>
            <person name="Orru L."/>
            <person name="Lamontanara A."/>
            <person name="Kolseth A.-K."/>
            <person name="Frandsen R.J."/>
            <person name="Nielsen K."/>
            <person name="Thrane U."/>
        </authorList>
    </citation>
    <scope>NUCLEOTIDE SEQUENCE [LARGE SCALE GENOMIC DNA]</scope>
    <source>
        <strain evidence="2 3">Fl201059</strain>
    </source>
</reference>
<evidence type="ECO:0000313" key="2">
    <source>
        <dbReference type="EMBL" id="KPA45779.1"/>
    </source>
</evidence>